<evidence type="ECO:0000313" key="3">
    <source>
        <dbReference type="WBParaSite" id="SVE_1248900.1"/>
    </source>
</evidence>
<protein>
    <submittedName>
        <fullName evidence="3">Reverse transcriptase Ty1/copia-type domain-containing protein</fullName>
    </submittedName>
</protein>
<dbReference type="Gene3D" id="3.30.420.10">
    <property type="entry name" value="Ribonuclease H-like superfamily/Ribonuclease H"/>
    <property type="match status" value="1"/>
</dbReference>
<feature type="domain" description="Reverse transcriptase Ty1/copia-type" evidence="1">
    <location>
        <begin position="122"/>
        <end position="202"/>
    </location>
</feature>
<dbReference type="WBParaSite" id="SVE_1248900.1">
    <property type="protein sequence ID" value="SVE_1248900.1"/>
    <property type="gene ID" value="SVE_1248900"/>
</dbReference>
<dbReference type="PANTHER" id="PTHR11439">
    <property type="entry name" value="GAG-POL-RELATED RETROTRANSPOSON"/>
    <property type="match status" value="1"/>
</dbReference>
<dbReference type="InterPro" id="IPR013103">
    <property type="entry name" value="RVT_2"/>
</dbReference>
<dbReference type="GO" id="GO:0003676">
    <property type="term" value="F:nucleic acid binding"/>
    <property type="evidence" value="ECO:0007669"/>
    <property type="project" value="InterPro"/>
</dbReference>
<dbReference type="SUPFAM" id="SSF53098">
    <property type="entry name" value="Ribonuclease H-like"/>
    <property type="match status" value="1"/>
</dbReference>
<keyword evidence="2" id="KW-1185">Reference proteome</keyword>
<evidence type="ECO:0000313" key="2">
    <source>
        <dbReference type="Proteomes" id="UP000035680"/>
    </source>
</evidence>
<reference evidence="2" key="1">
    <citation type="submission" date="2014-07" db="EMBL/GenBank/DDBJ databases">
        <authorList>
            <person name="Martin A.A"/>
            <person name="De Silva N."/>
        </authorList>
    </citation>
    <scope>NUCLEOTIDE SEQUENCE</scope>
</reference>
<sequence>MHVKKDYSKRSSNVGTEKCYNCKGFRHFANQCLSKKYEHQTYNWTRSKGMVRITTIAHTPEANPVERYNRTLKNMCSVILYDEIIDAKLWSLIIKAYFHIRSRIYNDIIQTTSFSALEKNKTDDSKYCHQLVKSLYGLKQAARQWYLTFTEKISKLGFVKSELDSSLYILKESIDGKDTITWLLLYVDDFLLTSTSQNHLGNLENPEFVELQISRGENVLKLHQYSKIHCLINIFSSLKIVLQNNPCNENILDFVDSKPLNSSQHNHFHSPFDRLIYISKTSRMDINYAINSISSYQAAPKLTHLKLLTGVVGYLIKHPNYYIEIKKSNYRPIIEIYSDANFSTFGKSTSGILVFHKGNLIHWSSSKQDNIVISTFESEFYACIDEIKFALWIKKFFDHDV</sequence>
<dbReference type="Pfam" id="PF07727">
    <property type="entry name" value="RVT_2"/>
    <property type="match status" value="1"/>
</dbReference>
<dbReference type="InterPro" id="IPR036397">
    <property type="entry name" value="RNaseH_sf"/>
</dbReference>
<evidence type="ECO:0000259" key="1">
    <source>
        <dbReference type="Pfam" id="PF07727"/>
    </source>
</evidence>
<organism evidence="2 3">
    <name type="scientific">Strongyloides venezuelensis</name>
    <name type="common">Threadworm</name>
    <dbReference type="NCBI Taxonomy" id="75913"/>
    <lineage>
        <taxon>Eukaryota</taxon>
        <taxon>Metazoa</taxon>
        <taxon>Ecdysozoa</taxon>
        <taxon>Nematoda</taxon>
        <taxon>Chromadorea</taxon>
        <taxon>Rhabditida</taxon>
        <taxon>Tylenchina</taxon>
        <taxon>Panagrolaimomorpha</taxon>
        <taxon>Strongyloidoidea</taxon>
        <taxon>Strongyloididae</taxon>
        <taxon>Strongyloides</taxon>
    </lineage>
</organism>
<dbReference type="STRING" id="75913.A0A0K0FRF9"/>
<proteinExistence type="predicted"/>
<name>A0A0K0FRF9_STRVS</name>
<dbReference type="Proteomes" id="UP000035680">
    <property type="component" value="Unassembled WGS sequence"/>
</dbReference>
<dbReference type="InterPro" id="IPR012337">
    <property type="entry name" value="RNaseH-like_sf"/>
</dbReference>
<dbReference type="PANTHER" id="PTHR11439:SF463">
    <property type="entry name" value="REVERSE TRANSCRIPTASE TY1_COPIA-TYPE DOMAIN-CONTAINING PROTEIN"/>
    <property type="match status" value="1"/>
</dbReference>
<reference evidence="3" key="2">
    <citation type="submission" date="2015-08" db="UniProtKB">
        <authorList>
            <consortium name="WormBaseParasite"/>
        </authorList>
    </citation>
    <scope>IDENTIFICATION</scope>
</reference>
<accession>A0A0K0FRF9</accession>
<dbReference type="AlphaFoldDB" id="A0A0K0FRF9"/>